<evidence type="ECO:0000313" key="2">
    <source>
        <dbReference type="Proteomes" id="UP001156694"/>
    </source>
</evidence>
<accession>A0ABQ5VRK0</accession>
<sequence>MKTLSYAHLQSQEKLGASAKTIALIFADDDVNLHHTITHAMGLGFQRIFIFGNPELTPDLDDDRLIWVTTDILTNDAVIAIVNTYIGLFPNTWIHYCFNAEYLYFPFCDTRGIGDFVGFLDEEKRLSAFASTIDLYPESITNTDQDFAPQHAHLDRIGYYSHARRDEFGPLPRQLDVFGGLRWRFEEHIPWERRRINNASVFKASEGLKLGQNFTFNIPEYETVQCEWHNSPTTCVCSFRAAKYLLNNPESRAQIRSFSWPNSIEFDQSAKQLLELGMMEPGQWF</sequence>
<evidence type="ECO:0008006" key="3">
    <source>
        <dbReference type="Google" id="ProtNLM"/>
    </source>
</evidence>
<proteinExistence type="predicted"/>
<gene>
    <name evidence="1" type="ORF">GCM10007939_00200</name>
</gene>
<dbReference type="RefSeq" id="WP_284374913.1">
    <property type="nucleotide sequence ID" value="NZ_BSNN01000001.1"/>
</dbReference>
<protein>
    <recommendedName>
        <fullName evidence="3">DUF5672 domain-containing protein</fullName>
    </recommendedName>
</protein>
<organism evidence="1 2">
    <name type="scientific">Amylibacter marinus</name>
    <dbReference type="NCBI Taxonomy" id="1475483"/>
    <lineage>
        <taxon>Bacteria</taxon>
        <taxon>Pseudomonadati</taxon>
        <taxon>Pseudomonadota</taxon>
        <taxon>Alphaproteobacteria</taxon>
        <taxon>Rhodobacterales</taxon>
        <taxon>Paracoccaceae</taxon>
        <taxon>Amylibacter</taxon>
    </lineage>
</organism>
<evidence type="ECO:0000313" key="1">
    <source>
        <dbReference type="EMBL" id="GLQ33737.1"/>
    </source>
</evidence>
<reference evidence="2" key="1">
    <citation type="journal article" date="2019" name="Int. J. Syst. Evol. Microbiol.">
        <title>The Global Catalogue of Microorganisms (GCM) 10K type strain sequencing project: providing services to taxonomists for standard genome sequencing and annotation.</title>
        <authorList>
            <consortium name="The Broad Institute Genomics Platform"/>
            <consortium name="The Broad Institute Genome Sequencing Center for Infectious Disease"/>
            <person name="Wu L."/>
            <person name="Ma J."/>
        </authorList>
    </citation>
    <scope>NUCLEOTIDE SEQUENCE [LARGE SCALE GENOMIC DNA]</scope>
    <source>
        <strain evidence="2">NBRC 110140</strain>
    </source>
</reference>
<dbReference type="EMBL" id="BSNN01000001">
    <property type="protein sequence ID" value="GLQ33737.1"/>
    <property type="molecule type" value="Genomic_DNA"/>
</dbReference>
<comment type="caution">
    <text evidence="1">The sequence shown here is derived from an EMBL/GenBank/DDBJ whole genome shotgun (WGS) entry which is preliminary data.</text>
</comment>
<name>A0ABQ5VRK0_9RHOB</name>
<keyword evidence="2" id="KW-1185">Reference proteome</keyword>
<dbReference type="Proteomes" id="UP001156694">
    <property type="component" value="Unassembled WGS sequence"/>
</dbReference>